<dbReference type="InterPro" id="IPR039360">
    <property type="entry name" value="Ras_GTPase"/>
</dbReference>
<dbReference type="PROSITE" id="PS50018">
    <property type="entry name" value="RAS_GTPASE_ACTIV_2"/>
    <property type="match status" value="1"/>
</dbReference>
<dbReference type="InterPro" id="IPR008936">
    <property type="entry name" value="Rho_GTPase_activation_prot"/>
</dbReference>
<sequence length="61" mass="7104">MFADLRDVVSIHFPGRDDVQRLALSSFIIMRFFAAAIMNPKLFGLKREQPVRSFILFYHSS</sequence>
<dbReference type="PANTHER" id="PTHR10194">
    <property type="entry name" value="RAS GTPASE-ACTIVATING PROTEINS"/>
    <property type="match status" value="1"/>
</dbReference>
<dbReference type="InterPro" id="IPR023152">
    <property type="entry name" value="RasGAP_CS"/>
</dbReference>
<dbReference type="InterPro" id="IPR001936">
    <property type="entry name" value="RasGAP_dom"/>
</dbReference>
<dbReference type="PROSITE" id="PS00509">
    <property type="entry name" value="RAS_GTPASE_ACTIV_1"/>
    <property type="match status" value="1"/>
</dbReference>
<protein>
    <submittedName>
        <fullName evidence="5">Ras GTPase-activating protein gap-1 (inferred by orthology to a C. elegans protein)</fullName>
    </submittedName>
</protein>
<dbReference type="Proteomes" id="UP000267096">
    <property type="component" value="Unassembled WGS sequence"/>
</dbReference>
<evidence type="ECO:0000313" key="5">
    <source>
        <dbReference type="WBParaSite" id="ASIM_0000960801-mRNA-1"/>
    </source>
</evidence>
<proteinExistence type="predicted"/>
<keyword evidence="1" id="KW-0343">GTPase activation</keyword>
<evidence type="ECO:0000313" key="3">
    <source>
        <dbReference type="EMBL" id="VDK38750.1"/>
    </source>
</evidence>
<dbReference type="EMBL" id="UYRR01028225">
    <property type="protein sequence ID" value="VDK38750.1"/>
    <property type="molecule type" value="Genomic_DNA"/>
</dbReference>
<evidence type="ECO:0000259" key="2">
    <source>
        <dbReference type="PROSITE" id="PS50018"/>
    </source>
</evidence>
<dbReference type="WBParaSite" id="ASIM_0000960801-mRNA-1">
    <property type="protein sequence ID" value="ASIM_0000960801-mRNA-1"/>
    <property type="gene ID" value="ASIM_0000960801"/>
</dbReference>
<name>A0A0M3JPL0_ANISI</name>
<dbReference type="PANTHER" id="PTHR10194:SF148">
    <property type="entry name" value="GTPASE-ACTIVATING PROTEIN"/>
    <property type="match status" value="1"/>
</dbReference>
<dbReference type="SUPFAM" id="SSF48350">
    <property type="entry name" value="GTPase activation domain, GAP"/>
    <property type="match status" value="1"/>
</dbReference>
<accession>A0A0M3JPL0</accession>
<dbReference type="AlphaFoldDB" id="A0A0M3JPL0"/>
<feature type="domain" description="Ras-GAP" evidence="2">
    <location>
        <begin position="1"/>
        <end position="50"/>
    </location>
</feature>
<dbReference type="Pfam" id="PF00616">
    <property type="entry name" value="RasGAP"/>
    <property type="match status" value="1"/>
</dbReference>
<dbReference type="GO" id="GO:0005096">
    <property type="term" value="F:GTPase activator activity"/>
    <property type="evidence" value="ECO:0007669"/>
    <property type="project" value="UniProtKB-KW"/>
</dbReference>
<gene>
    <name evidence="3" type="ORF">ASIM_LOCUS9342</name>
</gene>
<dbReference type="OrthoDB" id="1562946at2759"/>
<reference evidence="5" key="1">
    <citation type="submission" date="2017-02" db="UniProtKB">
        <authorList>
            <consortium name="WormBaseParasite"/>
        </authorList>
    </citation>
    <scope>IDENTIFICATION</scope>
</reference>
<organism evidence="5">
    <name type="scientific">Anisakis simplex</name>
    <name type="common">Herring worm</name>
    <dbReference type="NCBI Taxonomy" id="6269"/>
    <lineage>
        <taxon>Eukaryota</taxon>
        <taxon>Metazoa</taxon>
        <taxon>Ecdysozoa</taxon>
        <taxon>Nematoda</taxon>
        <taxon>Chromadorea</taxon>
        <taxon>Rhabditida</taxon>
        <taxon>Spirurina</taxon>
        <taxon>Ascaridomorpha</taxon>
        <taxon>Ascaridoidea</taxon>
        <taxon>Anisakidae</taxon>
        <taxon>Anisakis</taxon>
        <taxon>Anisakis simplex complex</taxon>
    </lineage>
</organism>
<evidence type="ECO:0000313" key="4">
    <source>
        <dbReference type="Proteomes" id="UP000267096"/>
    </source>
</evidence>
<keyword evidence="4" id="KW-1185">Reference proteome</keyword>
<reference evidence="3 4" key="2">
    <citation type="submission" date="2018-11" db="EMBL/GenBank/DDBJ databases">
        <authorList>
            <consortium name="Pathogen Informatics"/>
        </authorList>
    </citation>
    <scope>NUCLEOTIDE SEQUENCE [LARGE SCALE GENOMIC DNA]</scope>
</reference>
<dbReference type="Gene3D" id="1.10.506.10">
    <property type="entry name" value="GTPase Activation - p120gap, domain 1"/>
    <property type="match status" value="1"/>
</dbReference>
<evidence type="ECO:0000256" key="1">
    <source>
        <dbReference type="ARBA" id="ARBA00022468"/>
    </source>
</evidence>